<dbReference type="AlphaFoldDB" id="A0A517T7V1"/>
<dbReference type="Proteomes" id="UP000319976">
    <property type="component" value="Chromosome"/>
</dbReference>
<accession>A0A517T7V1</accession>
<keyword evidence="2" id="KW-1185">Reference proteome</keyword>
<name>A0A517T7V1_9PLAN</name>
<dbReference type="RefSeq" id="WP_145261606.1">
    <property type="nucleotide sequence ID" value="NZ_CP036316.1"/>
</dbReference>
<dbReference type="SUPFAM" id="SSF48371">
    <property type="entry name" value="ARM repeat"/>
    <property type="match status" value="1"/>
</dbReference>
<evidence type="ECO:0000313" key="2">
    <source>
        <dbReference type="Proteomes" id="UP000319976"/>
    </source>
</evidence>
<dbReference type="Gene3D" id="1.25.10.10">
    <property type="entry name" value="Leucine-rich Repeat Variant"/>
    <property type="match status" value="2"/>
</dbReference>
<reference evidence="1 2" key="1">
    <citation type="submission" date="2019-02" db="EMBL/GenBank/DDBJ databases">
        <title>Deep-cultivation of Planctomycetes and their phenomic and genomic characterization uncovers novel biology.</title>
        <authorList>
            <person name="Wiegand S."/>
            <person name="Jogler M."/>
            <person name="Boedeker C."/>
            <person name="Pinto D."/>
            <person name="Vollmers J."/>
            <person name="Rivas-Marin E."/>
            <person name="Kohn T."/>
            <person name="Peeters S.H."/>
            <person name="Heuer A."/>
            <person name="Rast P."/>
            <person name="Oberbeckmann S."/>
            <person name="Bunk B."/>
            <person name="Jeske O."/>
            <person name="Meyerdierks A."/>
            <person name="Storesund J.E."/>
            <person name="Kallscheuer N."/>
            <person name="Luecker S."/>
            <person name="Lage O.M."/>
            <person name="Pohl T."/>
            <person name="Merkel B.J."/>
            <person name="Hornburger P."/>
            <person name="Mueller R.-W."/>
            <person name="Bruemmer F."/>
            <person name="Labrenz M."/>
            <person name="Spormann A.M."/>
            <person name="Op den Camp H."/>
            <person name="Overmann J."/>
            <person name="Amann R."/>
            <person name="Jetten M.S.M."/>
            <person name="Mascher T."/>
            <person name="Medema M.H."/>
            <person name="Devos D.P."/>
            <person name="Kaster A.-K."/>
            <person name="Ovreas L."/>
            <person name="Rohde M."/>
            <person name="Galperin M.Y."/>
            <person name="Jogler C."/>
        </authorList>
    </citation>
    <scope>NUCLEOTIDE SEQUENCE [LARGE SCALE GENOMIC DNA]</scope>
    <source>
        <strain evidence="1 2">V22</strain>
    </source>
</reference>
<dbReference type="EMBL" id="CP036316">
    <property type="protein sequence ID" value="QDT64442.1"/>
    <property type="molecule type" value="Genomic_DNA"/>
</dbReference>
<dbReference type="Pfam" id="PF13646">
    <property type="entry name" value="HEAT_2"/>
    <property type="match status" value="2"/>
</dbReference>
<dbReference type="KEGG" id="chya:V22_16760"/>
<dbReference type="OrthoDB" id="207849at2"/>
<gene>
    <name evidence="1" type="ORF">V22_16760</name>
</gene>
<proteinExistence type="predicted"/>
<dbReference type="InterPro" id="IPR016024">
    <property type="entry name" value="ARM-type_fold"/>
</dbReference>
<sequence>MSGPLDITIDLLKRSSGSAAENVLVPALDASRQSIREYVTDAIVERGSVRGHIELIRRLETLSETQRERLLDSTEPLEHAISHCLQHGDETLCRSGLEIIRTSGNSKFIPEVVDTMGNSQREMVQADASQALLSMVNRLYDRVSGVDGKRPSYQTQQEREKAVAVLGTACFERELPQSELIVESLLSLGIPSDKQIAQVFKRSDSQIKDVAGKLILESKHPGVMQLVLDYLPHRYPPPKVMEALKTRNDLEFISHLLRGLPEEIDPQRLVNLHQLDYVDWLKYDRERLLQLPDELQGRISPFVDATNIPDAEKRELSEWLVTEASVTARRSCDRTFDRLGPRKTQEVLENSLHSENEEVVAWALGELRKNHVPDALRVLVTQLDNDSEVVREAAREELKGFTLEHLLNNFTHLSRETCISAAQLLQKIDPNFSQTLDSMLTGQVQRTRLKALLAIDKMGMVAQFRQSIFILLDDPESLTRRSAVEVLAHDMDEEVTEALEDMLEDPSPRVREAAHRSLVTRPTHQQPVMS</sequence>
<dbReference type="InterPro" id="IPR011989">
    <property type="entry name" value="ARM-like"/>
</dbReference>
<evidence type="ECO:0000313" key="1">
    <source>
        <dbReference type="EMBL" id="QDT64442.1"/>
    </source>
</evidence>
<protein>
    <submittedName>
        <fullName evidence="1">HEAT repeat protein</fullName>
    </submittedName>
</protein>
<organism evidence="1 2">
    <name type="scientific">Calycomorphotria hydatis</name>
    <dbReference type="NCBI Taxonomy" id="2528027"/>
    <lineage>
        <taxon>Bacteria</taxon>
        <taxon>Pseudomonadati</taxon>
        <taxon>Planctomycetota</taxon>
        <taxon>Planctomycetia</taxon>
        <taxon>Planctomycetales</taxon>
        <taxon>Planctomycetaceae</taxon>
        <taxon>Calycomorphotria</taxon>
    </lineage>
</organism>